<dbReference type="InterPro" id="IPR011335">
    <property type="entry name" value="Restrct_endonuc-II-like"/>
</dbReference>
<dbReference type="SUPFAM" id="SSF52980">
    <property type="entry name" value="Restriction endonuclease-like"/>
    <property type="match status" value="1"/>
</dbReference>
<feature type="domain" description="Putative restriction endonuclease" evidence="1">
    <location>
        <begin position="10"/>
        <end position="114"/>
    </location>
</feature>
<dbReference type="PANTHER" id="PTHR35400">
    <property type="entry name" value="SLR1083 PROTEIN"/>
    <property type="match status" value="1"/>
</dbReference>
<keyword evidence="3" id="KW-1185">Reference proteome</keyword>
<name>A0AAV3XQG8_9CYAN</name>
<dbReference type="Pfam" id="PF05685">
    <property type="entry name" value="Uma2"/>
    <property type="match status" value="1"/>
</dbReference>
<comment type="caution">
    <text evidence="2">The sequence shown here is derived from an EMBL/GenBank/DDBJ whole genome shotgun (WGS) entry which is preliminary data.</text>
</comment>
<accession>A0AAV3XQG8</accession>
<sequence length="119" mass="13472">MVWLGTYCATTPGVDFSDNGTVGLDEDNEPQPDALLRIEVGGQSTVSEDDYIEGAPELIVEIAASSASYELHDKLRVYRRNRVQEYVVWRVYNQEIDWFQLREGEYIKLEPNGDGGDLL</sequence>
<dbReference type="CDD" id="cd06260">
    <property type="entry name" value="DUF820-like"/>
    <property type="match status" value="1"/>
</dbReference>
<reference evidence="2" key="1">
    <citation type="submission" date="2019-10" db="EMBL/GenBank/DDBJ databases">
        <title>Draft genome sequece of Microseira wollei NIES-4236.</title>
        <authorList>
            <person name="Yamaguchi H."/>
            <person name="Suzuki S."/>
            <person name="Kawachi M."/>
        </authorList>
    </citation>
    <scope>NUCLEOTIDE SEQUENCE</scope>
    <source>
        <strain evidence="2">NIES-4236</strain>
    </source>
</reference>
<dbReference type="EMBL" id="BLAY01000194">
    <property type="protein sequence ID" value="GET43019.1"/>
    <property type="molecule type" value="Genomic_DNA"/>
</dbReference>
<dbReference type="InterPro" id="IPR012296">
    <property type="entry name" value="Nuclease_put_TT1808"/>
</dbReference>
<protein>
    <recommendedName>
        <fullName evidence="1">Putative restriction endonuclease domain-containing protein</fullName>
    </recommendedName>
</protein>
<gene>
    <name evidence="2" type="ORF">MiSe_78390</name>
</gene>
<evidence type="ECO:0000259" key="1">
    <source>
        <dbReference type="Pfam" id="PF05685"/>
    </source>
</evidence>
<evidence type="ECO:0000313" key="3">
    <source>
        <dbReference type="Proteomes" id="UP001050975"/>
    </source>
</evidence>
<dbReference type="PANTHER" id="PTHR35400:SF3">
    <property type="entry name" value="SLL1072 PROTEIN"/>
    <property type="match status" value="1"/>
</dbReference>
<proteinExistence type="predicted"/>
<dbReference type="Proteomes" id="UP001050975">
    <property type="component" value="Unassembled WGS sequence"/>
</dbReference>
<dbReference type="InterPro" id="IPR008538">
    <property type="entry name" value="Uma2"/>
</dbReference>
<dbReference type="Gene3D" id="3.90.1570.10">
    <property type="entry name" value="tt1808, chain A"/>
    <property type="match status" value="1"/>
</dbReference>
<organism evidence="2 3">
    <name type="scientific">Microseira wollei NIES-4236</name>
    <dbReference type="NCBI Taxonomy" id="2530354"/>
    <lineage>
        <taxon>Bacteria</taxon>
        <taxon>Bacillati</taxon>
        <taxon>Cyanobacteriota</taxon>
        <taxon>Cyanophyceae</taxon>
        <taxon>Oscillatoriophycideae</taxon>
        <taxon>Aerosakkonematales</taxon>
        <taxon>Aerosakkonemataceae</taxon>
        <taxon>Microseira</taxon>
    </lineage>
</organism>
<evidence type="ECO:0000313" key="2">
    <source>
        <dbReference type="EMBL" id="GET43019.1"/>
    </source>
</evidence>
<dbReference type="AlphaFoldDB" id="A0AAV3XQG8"/>